<evidence type="ECO:0000256" key="1">
    <source>
        <dbReference type="ARBA" id="ARBA00001970"/>
    </source>
</evidence>
<keyword evidence="4" id="KW-0349">Heme</keyword>
<evidence type="ECO:0000259" key="12">
    <source>
        <dbReference type="PROSITE" id="PS50939"/>
    </source>
</evidence>
<dbReference type="GO" id="GO:0016020">
    <property type="term" value="C:membrane"/>
    <property type="evidence" value="ECO:0007669"/>
    <property type="project" value="UniProtKB-SubCell"/>
</dbReference>
<dbReference type="InterPro" id="IPR006593">
    <property type="entry name" value="Cyt_b561/ferric_Rdtase_TM"/>
</dbReference>
<evidence type="ECO:0000256" key="6">
    <source>
        <dbReference type="ARBA" id="ARBA00022723"/>
    </source>
</evidence>
<evidence type="ECO:0000256" key="7">
    <source>
        <dbReference type="ARBA" id="ARBA00022982"/>
    </source>
</evidence>
<evidence type="ECO:0000256" key="3">
    <source>
        <dbReference type="ARBA" id="ARBA00022448"/>
    </source>
</evidence>
<dbReference type="OrthoDB" id="432881at2759"/>
<keyword evidence="5 11" id="KW-0812">Transmembrane</keyword>
<feature type="transmembrane region" description="Helical" evidence="11">
    <location>
        <begin position="21"/>
        <end position="42"/>
    </location>
</feature>
<keyword evidence="7" id="KW-0249">Electron transport</keyword>
<keyword evidence="8 11" id="KW-1133">Transmembrane helix</keyword>
<feature type="transmembrane region" description="Helical" evidence="11">
    <location>
        <begin position="54"/>
        <end position="73"/>
    </location>
</feature>
<accession>A0A061ARZ0</accession>
<evidence type="ECO:0000256" key="5">
    <source>
        <dbReference type="ARBA" id="ARBA00022692"/>
    </source>
</evidence>
<keyword evidence="3" id="KW-0813">Transport</keyword>
<dbReference type="GO" id="GO:0046872">
    <property type="term" value="F:metal ion binding"/>
    <property type="evidence" value="ECO:0007669"/>
    <property type="project" value="UniProtKB-KW"/>
</dbReference>
<protein>
    <submittedName>
        <fullName evidence="13">RHTO0S02e14994g1_1</fullName>
    </submittedName>
</protein>
<keyword evidence="6" id="KW-0479">Metal-binding</keyword>
<evidence type="ECO:0000256" key="10">
    <source>
        <dbReference type="ARBA" id="ARBA00023136"/>
    </source>
</evidence>
<keyword evidence="9" id="KW-0408">Iron</keyword>
<feature type="transmembrane region" description="Helical" evidence="11">
    <location>
        <begin position="202"/>
        <end position="220"/>
    </location>
</feature>
<evidence type="ECO:0000256" key="2">
    <source>
        <dbReference type="ARBA" id="ARBA00004141"/>
    </source>
</evidence>
<dbReference type="PROSITE" id="PS50939">
    <property type="entry name" value="CYTOCHROME_B561"/>
    <property type="match status" value="1"/>
</dbReference>
<feature type="transmembrane region" description="Helical" evidence="11">
    <location>
        <begin position="172"/>
        <end position="190"/>
    </location>
</feature>
<evidence type="ECO:0000256" key="8">
    <source>
        <dbReference type="ARBA" id="ARBA00022989"/>
    </source>
</evidence>
<dbReference type="Gene3D" id="1.20.120.1770">
    <property type="match status" value="1"/>
</dbReference>
<feature type="domain" description="Cytochrome b561" evidence="12">
    <location>
        <begin position="19"/>
        <end position="228"/>
    </location>
</feature>
<feature type="transmembrane region" description="Helical" evidence="11">
    <location>
        <begin position="131"/>
        <end position="151"/>
    </location>
</feature>
<proteinExistence type="predicted"/>
<evidence type="ECO:0000256" key="4">
    <source>
        <dbReference type="ARBA" id="ARBA00022617"/>
    </source>
</evidence>
<evidence type="ECO:0000313" key="13">
    <source>
        <dbReference type="EMBL" id="CDR37448.1"/>
    </source>
</evidence>
<evidence type="ECO:0000256" key="11">
    <source>
        <dbReference type="SAM" id="Phobius"/>
    </source>
</evidence>
<dbReference type="CDD" id="cd08761">
    <property type="entry name" value="Cyt_b561_CYB561D2_like"/>
    <property type="match status" value="1"/>
</dbReference>
<dbReference type="InterPro" id="IPR045150">
    <property type="entry name" value="CYB561D1/2"/>
</dbReference>
<keyword evidence="10 11" id="KW-0472">Membrane</keyword>
<dbReference type="PANTHER" id="PTHR15422">
    <property type="entry name" value="OS05G0565100 PROTEIN"/>
    <property type="match status" value="1"/>
</dbReference>
<comment type="subcellular location">
    <subcellularLocation>
        <location evidence="2">Membrane</location>
        <topology evidence="2">Multi-pass membrane protein</topology>
    </subcellularLocation>
</comment>
<dbReference type="PANTHER" id="PTHR15422:SF45">
    <property type="entry name" value="CYTOCHROME B561 DOMAIN-CONTAINING PROTEIN"/>
    <property type="match status" value="1"/>
</dbReference>
<reference evidence="13" key="1">
    <citation type="journal article" date="2014" name="Genome Announc.">
        <title>Draft genome sequence of Rhodosporidium toruloides CECT1137, an oleaginous yeast of biotechnological interest.</title>
        <authorList>
            <person name="Morin N."/>
            <person name="Calcas X."/>
            <person name="Devillers H."/>
            <person name="Durrens P."/>
            <person name="Sherman D.J."/>
            <person name="Nicaud J.-M."/>
            <person name="Neuveglise C."/>
        </authorList>
    </citation>
    <scope>NUCLEOTIDE SEQUENCE</scope>
    <source>
        <strain evidence="13">CECT1137</strain>
    </source>
</reference>
<sequence>MVRSDSLSHTPSALEVVGRNSASGLGAVATQLGLVVSTAALWRVLYTHPAGLFTYHPSFQSLAVLGFLEGILLLQPQPPNAAYKRKGLQLHQVVQYTSGVAIVAGAAFIVYNKVAHGAKHFTTWHAKSGLLTLILIALQLTFGAVMVYTPLQRLIFKSEERAKKVWKYHRMSGYLTLFFLILTPLLALVSDWVTQNSSKAERWVIGVGLGVAGLGAFGRVQTSKLGLKTR</sequence>
<dbReference type="SMART" id="SM00665">
    <property type="entry name" value="B561"/>
    <property type="match status" value="1"/>
</dbReference>
<dbReference type="AlphaFoldDB" id="A0A061ARZ0"/>
<feature type="transmembrane region" description="Helical" evidence="11">
    <location>
        <begin position="93"/>
        <end position="111"/>
    </location>
</feature>
<dbReference type="EMBL" id="LK052937">
    <property type="protein sequence ID" value="CDR37448.1"/>
    <property type="molecule type" value="Genomic_DNA"/>
</dbReference>
<dbReference type="GO" id="GO:0140575">
    <property type="term" value="F:transmembrane monodehydroascorbate reductase activity"/>
    <property type="evidence" value="ECO:0007669"/>
    <property type="project" value="InterPro"/>
</dbReference>
<gene>
    <name evidence="13" type="ORF">RHTO0S_02e14994g</name>
</gene>
<comment type="cofactor">
    <cofactor evidence="1">
        <name>heme b</name>
        <dbReference type="ChEBI" id="CHEBI:60344"/>
    </cofactor>
</comment>
<dbReference type="Pfam" id="PF03188">
    <property type="entry name" value="Cytochrom_B561"/>
    <property type="match status" value="1"/>
</dbReference>
<name>A0A061ARZ0_RHOTO</name>
<organism evidence="13">
    <name type="scientific">Rhodotorula toruloides</name>
    <name type="common">Yeast</name>
    <name type="synonym">Rhodosporidium toruloides</name>
    <dbReference type="NCBI Taxonomy" id="5286"/>
    <lineage>
        <taxon>Eukaryota</taxon>
        <taxon>Fungi</taxon>
        <taxon>Dikarya</taxon>
        <taxon>Basidiomycota</taxon>
        <taxon>Pucciniomycotina</taxon>
        <taxon>Microbotryomycetes</taxon>
        <taxon>Sporidiobolales</taxon>
        <taxon>Sporidiobolaceae</taxon>
        <taxon>Rhodotorula</taxon>
    </lineage>
</organism>
<evidence type="ECO:0000256" key="9">
    <source>
        <dbReference type="ARBA" id="ARBA00023004"/>
    </source>
</evidence>